<evidence type="ECO:0000313" key="1">
    <source>
        <dbReference type="EMBL" id="MDV0442162.1"/>
    </source>
</evidence>
<gene>
    <name evidence="1" type="ORF">McpAg1_13890</name>
</gene>
<dbReference type="Proteomes" id="UP001273136">
    <property type="component" value="Unassembled WGS sequence"/>
</dbReference>
<organism evidence="1 2">
    <name type="scientific">Methanorbis furvi</name>
    <dbReference type="NCBI Taxonomy" id="3028299"/>
    <lineage>
        <taxon>Archaea</taxon>
        <taxon>Methanobacteriati</taxon>
        <taxon>Methanobacteriota</taxon>
        <taxon>Stenosarchaea group</taxon>
        <taxon>Methanomicrobia</taxon>
        <taxon>Methanomicrobiales</taxon>
        <taxon>Methanocorpusculaceae</taxon>
        <taxon>Methanorbis</taxon>
    </lineage>
</organism>
<keyword evidence="2" id="KW-1185">Reference proteome</keyword>
<comment type="caution">
    <text evidence="1">The sequence shown here is derived from an EMBL/GenBank/DDBJ whole genome shotgun (WGS) entry which is preliminary data.</text>
</comment>
<dbReference type="AlphaFoldDB" id="A0AAE4MBQ3"/>
<dbReference type="EMBL" id="JAWDKA010000007">
    <property type="protein sequence ID" value="MDV0442162.1"/>
    <property type="molecule type" value="Genomic_DNA"/>
</dbReference>
<name>A0AAE4MBQ3_9EURY</name>
<proteinExistence type="predicted"/>
<reference evidence="1" key="1">
    <citation type="submission" date="2023-06" db="EMBL/GenBank/DDBJ databases">
        <title>Genome sequence of Methancorpusculaceae sp. Ag1.</title>
        <authorList>
            <person name="Protasov E."/>
            <person name="Platt K."/>
            <person name="Poehlein A."/>
            <person name="Daniel R."/>
            <person name="Brune A."/>
        </authorList>
    </citation>
    <scope>NUCLEOTIDE SEQUENCE</scope>
    <source>
        <strain evidence="1">Ag1</strain>
    </source>
</reference>
<accession>A0AAE4MBQ3</accession>
<protein>
    <submittedName>
        <fullName evidence="1">Uncharacterized protein</fullName>
    </submittedName>
</protein>
<sequence length="194" mass="22282">MSVVSLEKGTANPRKSRSLTLAPQIAFAFRRSHPAGFRRARCYRKRDGKRWTAPVRRRLLFIDNIHGVSLRKMSWGRKFSDCPTLRMQSIQPMAAPDWRRPAFAVAVAIATSPPESGGMRATVRKCDLRSEHQRARFAWICGFLFSSCPFATYPFPFFRKKSTKSFCESTFSVKFPCVLCVPWADAYVHNRKKL</sequence>
<evidence type="ECO:0000313" key="2">
    <source>
        <dbReference type="Proteomes" id="UP001273136"/>
    </source>
</evidence>